<dbReference type="KEGG" id="dpp:DICPUDRAFT_99679"/>
<gene>
    <name evidence="2" type="ORF">DICPUDRAFT_99679</name>
</gene>
<reference evidence="3" key="1">
    <citation type="journal article" date="2011" name="Genome Biol.">
        <title>Comparative genomics of the social amoebae Dictyostelium discoideum and Dictyostelium purpureum.</title>
        <authorList>
            <consortium name="US DOE Joint Genome Institute (JGI-PGF)"/>
            <person name="Sucgang R."/>
            <person name="Kuo A."/>
            <person name="Tian X."/>
            <person name="Salerno W."/>
            <person name="Parikh A."/>
            <person name="Feasley C.L."/>
            <person name="Dalin E."/>
            <person name="Tu H."/>
            <person name="Huang E."/>
            <person name="Barry K."/>
            <person name="Lindquist E."/>
            <person name="Shapiro H."/>
            <person name="Bruce D."/>
            <person name="Schmutz J."/>
            <person name="Salamov A."/>
            <person name="Fey P."/>
            <person name="Gaudet P."/>
            <person name="Anjard C."/>
            <person name="Babu M.M."/>
            <person name="Basu S."/>
            <person name="Bushmanova Y."/>
            <person name="van der Wel H."/>
            <person name="Katoh-Kurasawa M."/>
            <person name="Dinh C."/>
            <person name="Coutinho P.M."/>
            <person name="Saito T."/>
            <person name="Elias M."/>
            <person name="Schaap P."/>
            <person name="Kay R.R."/>
            <person name="Henrissat B."/>
            <person name="Eichinger L."/>
            <person name="Rivero F."/>
            <person name="Putnam N.H."/>
            <person name="West C.M."/>
            <person name="Loomis W.F."/>
            <person name="Chisholm R.L."/>
            <person name="Shaulsky G."/>
            <person name="Strassmann J.E."/>
            <person name="Queller D.C."/>
            <person name="Kuspa A."/>
            <person name="Grigoriev I.V."/>
        </authorList>
    </citation>
    <scope>NUCLEOTIDE SEQUENCE [LARGE SCALE GENOMIC DNA]</scope>
    <source>
        <strain evidence="3">QSDP1</strain>
    </source>
</reference>
<feature type="compositionally biased region" description="Acidic residues" evidence="1">
    <location>
        <begin position="115"/>
        <end position="124"/>
    </location>
</feature>
<dbReference type="EMBL" id="GL871374">
    <property type="protein sequence ID" value="EGC29944.1"/>
    <property type="molecule type" value="Genomic_DNA"/>
</dbReference>
<dbReference type="RefSeq" id="XP_003293525.1">
    <property type="nucleotide sequence ID" value="XM_003293477.1"/>
</dbReference>
<dbReference type="Proteomes" id="UP000001064">
    <property type="component" value="Unassembled WGS sequence"/>
</dbReference>
<dbReference type="InParanoid" id="F1A1H9"/>
<accession>F1A1H9</accession>
<keyword evidence="3" id="KW-1185">Reference proteome</keyword>
<evidence type="ECO:0000313" key="3">
    <source>
        <dbReference type="Proteomes" id="UP000001064"/>
    </source>
</evidence>
<feature type="region of interest" description="Disordered" evidence="1">
    <location>
        <begin position="71"/>
        <end position="134"/>
    </location>
</feature>
<organism evidence="2 3">
    <name type="scientific">Dictyostelium purpureum</name>
    <name type="common">Slime mold</name>
    <dbReference type="NCBI Taxonomy" id="5786"/>
    <lineage>
        <taxon>Eukaryota</taxon>
        <taxon>Amoebozoa</taxon>
        <taxon>Evosea</taxon>
        <taxon>Eumycetozoa</taxon>
        <taxon>Dictyostelia</taxon>
        <taxon>Dictyosteliales</taxon>
        <taxon>Dictyosteliaceae</taxon>
        <taxon>Dictyostelium</taxon>
    </lineage>
</organism>
<sequence length="181" mass="20962">MILETTQQTPSPLIYYSPFRQKHVRYLDLSGCPNQQELFYNEKDDPEYQLNSSTNRIKDFINNSFRINENSSPLSPLSLSSQSPLSTSSQPQSSSFLDENSFNKYSYPNDMTDYSSDEEDEESNDDGKCVTNYNSQECSVSPKLEIQDGYNMEATYILEKCQKELNDLNERYKPFISIEQI</sequence>
<proteinExistence type="predicted"/>
<evidence type="ECO:0000313" key="2">
    <source>
        <dbReference type="EMBL" id="EGC29944.1"/>
    </source>
</evidence>
<dbReference type="VEuPathDB" id="AmoebaDB:DICPUDRAFT_99679"/>
<evidence type="ECO:0000256" key="1">
    <source>
        <dbReference type="SAM" id="MobiDB-lite"/>
    </source>
</evidence>
<dbReference type="AlphaFoldDB" id="F1A1H9"/>
<feature type="compositionally biased region" description="Polar residues" evidence="1">
    <location>
        <begin position="96"/>
        <end position="106"/>
    </location>
</feature>
<name>F1A1H9_DICPU</name>
<protein>
    <submittedName>
        <fullName evidence="2">Expressed protein</fullName>
    </submittedName>
</protein>
<dbReference type="GeneID" id="10504850"/>
<feature type="compositionally biased region" description="Low complexity" evidence="1">
    <location>
        <begin position="71"/>
        <end position="95"/>
    </location>
</feature>